<keyword evidence="2" id="KW-1185">Reference proteome</keyword>
<gene>
    <name evidence="1" type="ORF">GQ55_2G375600</name>
</gene>
<proteinExistence type="predicted"/>
<accession>A0A2T7EWL0</accession>
<sequence>MADLQTRALLPIYPPCFSLGPSDRPSRTTSKANDSGINHSQRVIQASCLQAMVQLQPAHCRYPRYCPPAATNHLPGAG</sequence>
<evidence type="ECO:0000313" key="2">
    <source>
        <dbReference type="Proteomes" id="UP000244336"/>
    </source>
</evidence>
<evidence type="ECO:0000313" key="1">
    <source>
        <dbReference type="EMBL" id="PUZ72214.1"/>
    </source>
</evidence>
<dbReference type="Gramene" id="PUZ72214">
    <property type="protein sequence ID" value="PUZ72214"/>
    <property type="gene ID" value="GQ55_2G375600"/>
</dbReference>
<dbReference type="Proteomes" id="UP000244336">
    <property type="component" value="Chromosome 2"/>
</dbReference>
<protein>
    <submittedName>
        <fullName evidence="1">Uncharacterized protein</fullName>
    </submittedName>
</protein>
<name>A0A2T7EWL0_9POAL</name>
<organism evidence="1 2">
    <name type="scientific">Panicum hallii var. hallii</name>
    <dbReference type="NCBI Taxonomy" id="1504633"/>
    <lineage>
        <taxon>Eukaryota</taxon>
        <taxon>Viridiplantae</taxon>
        <taxon>Streptophyta</taxon>
        <taxon>Embryophyta</taxon>
        <taxon>Tracheophyta</taxon>
        <taxon>Spermatophyta</taxon>
        <taxon>Magnoliopsida</taxon>
        <taxon>Liliopsida</taxon>
        <taxon>Poales</taxon>
        <taxon>Poaceae</taxon>
        <taxon>PACMAD clade</taxon>
        <taxon>Panicoideae</taxon>
        <taxon>Panicodae</taxon>
        <taxon>Paniceae</taxon>
        <taxon>Panicinae</taxon>
        <taxon>Panicum</taxon>
        <taxon>Panicum sect. Panicum</taxon>
    </lineage>
</organism>
<dbReference type="AlphaFoldDB" id="A0A2T7EWL0"/>
<reference evidence="1 2" key="1">
    <citation type="submission" date="2018-04" db="EMBL/GenBank/DDBJ databases">
        <title>WGS assembly of Panicum hallii var. hallii HAL2.</title>
        <authorList>
            <person name="Lovell J."/>
            <person name="Jenkins J."/>
            <person name="Lowry D."/>
            <person name="Mamidi S."/>
            <person name="Sreedasyam A."/>
            <person name="Weng X."/>
            <person name="Barry K."/>
            <person name="Bonette J."/>
            <person name="Campitelli B."/>
            <person name="Daum C."/>
            <person name="Gordon S."/>
            <person name="Gould B."/>
            <person name="Lipzen A."/>
            <person name="MacQueen A."/>
            <person name="Palacio-Mejia J."/>
            <person name="Plott C."/>
            <person name="Shakirov E."/>
            <person name="Shu S."/>
            <person name="Yoshinaga Y."/>
            <person name="Zane M."/>
            <person name="Rokhsar D."/>
            <person name="Grimwood J."/>
            <person name="Schmutz J."/>
            <person name="Juenger T."/>
        </authorList>
    </citation>
    <scope>NUCLEOTIDE SEQUENCE [LARGE SCALE GENOMIC DNA]</scope>
    <source>
        <strain evidence="2">cv. HAL2</strain>
    </source>
</reference>
<dbReference type="EMBL" id="CM009750">
    <property type="protein sequence ID" value="PUZ72214.1"/>
    <property type="molecule type" value="Genomic_DNA"/>
</dbReference>